<gene>
    <name evidence="2" type="ORF">ENM28_02615</name>
</gene>
<organism evidence="2">
    <name type="scientific">Thermus caliditerrae</name>
    <dbReference type="NCBI Taxonomy" id="1330700"/>
    <lineage>
        <taxon>Bacteria</taxon>
        <taxon>Thermotogati</taxon>
        <taxon>Deinococcota</taxon>
        <taxon>Deinococci</taxon>
        <taxon>Thermales</taxon>
        <taxon>Thermaceae</taxon>
        <taxon>Thermus</taxon>
    </lineage>
</organism>
<evidence type="ECO:0000256" key="1">
    <source>
        <dbReference type="SAM" id="Phobius"/>
    </source>
</evidence>
<dbReference type="AlphaFoldDB" id="A0A7C5VF69"/>
<feature type="transmembrane region" description="Helical" evidence="1">
    <location>
        <begin position="14"/>
        <end position="34"/>
    </location>
</feature>
<sequence length="203" mass="22261">MMSMNTPTLAVRHFSWFLLKAMTGLLPLIFLVQYSSVRNWSRVPSVFVLSPVAGFLGAFIFQRFIDGNVPLIAPLAAVTAGAIGGWLLPIGVSAAKDRTNTVLPEGNASPKKELASLGAVFHRGVAMSFPWSLGSYFYWAGLQKGSYWPEVYLGGTIAILWYLFLSPFFEKGLAELNGRGDPLYKKWHSLDLEAKEGEVKAGD</sequence>
<feature type="transmembrane region" description="Helical" evidence="1">
    <location>
        <begin position="114"/>
        <end position="139"/>
    </location>
</feature>
<feature type="transmembrane region" description="Helical" evidence="1">
    <location>
        <begin position="151"/>
        <end position="169"/>
    </location>
</feature>
<reference evidence="2" key="1">
    <citation type="journal article" date="2020" name="mSystems">
        <title>Genome- and Community-Level Interaction Insights into Carbon Utilization and Element Cycling Functions of Hydrothermarchaeota in Hydrothermal Sediment.</title>
        <authorList>
            <person name="Zhou Z."/>
            <person name="Liu Y."/>
            <person name="Xu W."/>
            <person name="Pan J."/>
            <person name="Luo Z.H."/>
            <person name="Li M."/>
        </authorList>
    </citation>
    <scope>NUCLEOTIDE SEQUENCE [LARGE SCALE GENOMIC DNA]</scope>
    <source>
        <strain evidence="2">SpSt-1071</strain>
    </source>
</reference>
<comment type="caution">
    <text evidence="2">The sequence shown here is derived from an EMBL/GenBank/DDBJ whole genome shotgun (WGS) entry which is preliminary data.</text>
</comment>
<keyword evidence="1" id="KW-0812">Transmembrane</keyword>
<protein>
    <submittedName>
        <fullName evidence="2">Uncharacterized protein</fullName>
    </submittedName>
</protein>
<proteinExistence type="predicted"/>
<name>A0A7C5VF69_9DEIN</name>
<keyword evidence="1" id="KW-1133">Transmembrane helix</keyword>
<accession>A0A7C5VF69</accession>
<dbReference type="EMBL" id="DRXE01000093">
    <property type="protein sequence ID" value="HHM67608.1"/>
    <property type="molecule type" value="Genomic_DNA"/>
</dbReference>
<feature type="transmembrane region" description="Helical" evidence="1">
    <location>
        <begin position="46"/>
        <end position="65"/>
    </location>
</feature>
<keyword evidence="1" id="KW-0472">Membrane</keyword>
<evidence type="ECO:0000313" key="2">
    <source>
        <dbReference type="EMBL" id="HHM67608.1"/>
    </source>
</evidence>
<feature type="transmembrane region" description="Helical" evidence="1">
    <location>
        <begin position="71"/>
        <end position="93"/>
    </location>
</feature>